<name>A0A6J5SUD3_9CAUD</name>
<organism evidence="5">
    <name type="scientific">uncultured Caudovirales phage</name>
    <dbReference type="NCBI Taxonomy" id="2100421"/>
    <lineage>
        <taxon>Viruses</taxon>
        <taxon>Duplodnaviria</taxon>
        <taxon>Heunggongvirae</taxon>
        <taxon>Uroviricota</taxon>
        <taxon>Caudoviricetes</taxon>
        <taxon>Peduoviridae</taxon>
        <taxon>Maltschvirus</taxon>
        <taxon>Maltschvirus maltsch</taxon>
    </lineage>
</organism>
<protein>
    <submittedName>
        <fullName evidence="5">Uncharacterized protein</fullName>
    </submittedName>
</protein>
<evidence type="ECO:0000313" key="2">
    <source>
        <dbReference type="EMBL" id="CAB4183234.1"/>
    </source>
</evidence>
<evidence type="ECO:0000313" key="6">
    <source>
        <dbReference type="EMBL" id="CAB5228414.1"/>
    </source>
</evidence>
<dbReference type="EMBL" id="LR798387">
    <property type="protein sequence ID" value="CAB5228414.1"/>
    <property type="molecule type" value="Genomic_DNA"/>
</dbReference>
<reference evidence="5" key="1">
    <citation type="submission" date="2020-05" db="EMBL/GenBank/DDBJ databases">
        <authorList>
            <person name="Chiriac C."/>
            <person name="Salcher M."/>
            <person name="Ghai R."/>
            <person name="Kavagutti S V."/>
        </authorList>
    </citation>
    <scope>NUCLEOTIDE SEQUENCE</scope>
</reference>
<dbReference type="EMBL" id="LR797290">
    <property type="protein sequence ID" value="CAB4200347.1"/>
    <property type="molecule type" value="Genomic_DNA"/>
</dbReference>
<dbReference type="EMBL" id="LR797473">
    <property type="protein sequence ID" value="CAB4218334.1"/>
    <property type="molecule type" value="Genomic_DNA"/>
</dbReference>
<proteinExistence type="predicted"/>
<evidence type="ECO:0000313" key="5">
    <source>
        <dbReference type="EMBL" id="CAB4218334.1"/>
    </source>
</evidence>
<gene>
    <name evidence="2" type="ORF">UFOVP1093_41</name>
    <name evidence="3" type="ORF">UFOVP1340_40</name>
    <name evidence="4" type="ORF">UFOVP1448_38</name>
    <name evidence="6" type="ORF">UFOVP1538_52</name>
    <name evidence="5" type="ORF">UFOVP1600_9</name>
    <name evidence="1" type="ORF">UFOVP569_10</name>
</gene>
<accession>A0A6J5SUD3</accession>
<dbReference type="EMBL" id="LR797396">
    <property type="protein sequence ID" value="CAB4213527.1"/>
    <property type="molecule type" value="Genomic_DNA"/>
</dbReference>
<evidence type="ECO:0000313" key="3">
    <source>
        <dbReference type="EMBL" id="CAB4200347.1"/>
    </source>
</evidence>
<evidence type="ECO:0000313" key="4">
    <source>
        <dbReference type="EMBL" id="CAB4213527.1"/>
    </source>
</evidence>
<evidence type="ECO:0000313" key="1">
    <source>
        <dbReference type="EMBL" id="CAB4150268.1"/>
    </source>
</evidence>
<dbReference type="EMBL" id="LR797031">
    <property type="protein sequence ID" value="CAB4183234.1"/>
    <property type="molecule type" value="Genomic_DNA"/>
</dbReference>
<sequence length="88" mass="9586">MTHSAIVTLTDKTVNADGSIQVTWDDGTGYIYSDEASLAMDCEMRDLDFPNDLKSILICMLVELGATTVGKTLYLDINDPDGNIVKVI</sequence>
<dbReference type="EMBL" id="LR796542">
    <property type="protein sequence ID" value="CAB4150268.1"/>
    <property type="molecule type" value="Genomic_DNA"/>
</dbReference>